<dbReference type="InterPro" id="IPR023346">
    <property type="entry name" value="Lysozyme-like_dom_sf"/>
</dbReference>
<evidence type="ECO:0000313" key="17">
    <source>
        <dbReference type="EMBL" id="QOL32723.1"/>
    </source>
</evidence>
<dbReference type="Gene3D" id="1.10.3810.10">
    <property type="entry name" value="Biosynthetic peptidoglycan transglycosylase-like"/>
    <property type="match status" value="1"/>
</dbReference>
<keyword evidence="9" id="KW-0573">Peptidoglycan synthesis</keyword>
<dbReference type="GO" id="GO:0009002">
    <property type="term" value="F:serine-type D-Ala-D-Ala carboxypeptidase activity"/>
    <property type="evidence" value="ECO:0007669"/>
    <property type="project" value="UniProtKB-EC"/>
</dbReference>
<keyword evidence="6" id="KW-0808">Transferase</keyword>
<reference evidence="17 18" key="1">
    <citation type="submission" date="2020-10" db="EMBL/GenBank/DDBJ databases">
        <title>Genome sequencing of Bifidobacterium eulemuris_DSMZ_100216.</title>
        <authorList>
            <person name="Kim J."/>
        </authorList>
    </citation>
    <scope>NUCLEOTIDE SEQUENCE [LARGE SCALE GENOMIC DNA]</scope>
    <source>
        <strain evidence="17 18">DSM 100216</strain>
    </source>
</reference>
<dbReference type="GO" id="GO:0008658">
    <property type="term" value="F:penicillin binding"/>
    <property type="evidence" value="ECO:0007669"/>
    <property type="project" value="InterPro"/>
</dbReference>
<evidence type="ECO:0000256" key="4">
    <source>
        <dbReference type="ARBA" id="ARBA00022670"/>
    </source>
</evidence>
<accession>A0A7L9SQV5</accession>
<evidence type="ECO:0000256" key="7">
    <source>
        <dbReference type="ARBA" id="ARBA00022801"/>
    </source>
</evidence>
<dbReference type="RefSeq" id="WP_094636533.1">
    <property type="nucleotide sequence ID" value="NZ_CP062938.1"/>
</dbReference>
<evidence type="ECO:0000256" key="3">
    <source>
        <dbReference type="ARBA" id="ARBA00022645"/>
    </source>
</evidence>
<dbReference type="GO" id="GO:0006508">
    <property type="term" value="P:proteolysis"/>
    <property type="evidence" value="ECO:0007669"/>
    <property type="project" value="UniProtKB-KW"/>
</dbReference>
<evidence type="ECO:0000256" key="10">
    <source>
        <dbReference type="ARBA" id="ARBA00023268"/>
    </source>
</evidence>
<dbReference type="Pfam" id="PF00905">
    <property type="entry name" value="Transpeptidase"/>
    <property type="match status" value="1"/>
</dbReference>
<feature type="domain" description="Glycosyl transferase family 51" evidence="16">
    <location>
        <begin position="81"/>
        <end position="269"/>
    </location>
</feature>
<evidence type="ECO:0000256" key="13">
    <source>
        <dbReference type="ARBA" id="ARBA00049902"/>
    </source>
</evidence>
<keyword evidence="7" id="KW-0378">Hydrolase</keyword>
<dbReference type="OrthoDB" id="9766909at2"/>
<dbReference type="GO" id="GO:0071555">
    <property type="term" value="P:cell wall organization"/>
    <property type="evidence" value="ECO:0007669"/>
    <property type="project" value="UniProtKB-KW"/>
</dbReference>
<dbReference type="SUPFAM" id="SSF53955">
    <property type="entry name" value="Lysozyme-like"/>
    <property type="match status" value="1"/>
</dbReference>
<proteinExistence type="inferred from homology"/>
<feature type="compositionally biased region" description="Low complexity" evidence="14">
    <location>
        <begin position="714"/>
        <end position="748"/>
    </location>
</feature>
<evidence type="ECO:0000256" key="8">
    <source>
        <dbReference type="ARBA" id="ARBA00022960"/>
    </source>
</evidence>
<feature type="domain" description="Penicillin-binding protein transpeptidase" evidence="15">
    <location>
        <begin position="378"/>
        <end position="651"/>
    </location>
</feature>
<evidence type="ECO:0000256" key="11">
    <source>
        <dbReference type="ARBA" id="ARBA00023316"/>
    </source>
</evidence>
<dbReference type="InterPro" id="IPR012338">
    <property type="entry name" value="Beta-lactam/transpept-like"/>
</dbReference>
<dbReference type="SUPFAM" id="SSF56601">
    <property type="entry name" value="beta-lactamase/transpeptidase-like"/>
    <property type="match status" value="1"/>
</dbReference>
<sequence length="755" mass="81255">MSSMPKEKSVTVHRALVLMLTYVVLAVSGGVVASLLFMPAVFGANTVARAVVPSLQVEGVDFDVTSLPQKSIMYANDGTTEIAQFYSQNRIVVPLKDISEPMQQAMVAREDRRFWQHSGVDVQGVLRAFVQTYLLRGAQQGGSSLTQQYVKNVLLMQAIEDNDPIAQYHASEDTIARKIREMLIAVQMEKTYSKAEILQGYLNIAQFGINLYGVETAAERYFNTTASELNIVQSATIAAITKNPSNYDPSVEENQAEAEQQRNIVLDLMLQEGYITQEEHDEAVNTPLVDTLDIQDVQVGCQDAGDYAFFCDYVVHKIENSEEFGETAEEREKLLNEGGLTIVTTLDVDANSLLMEEARNTIPADDASGMEIVMASVKPGTGEVLGFGINKTYDATSDAASDPTKTSINYAVDMVDGGGTGFPIGSSWKPVNLIAWMEAGRSINENLQTTTRYAQSEFDCDGYNGGSTIWSVQNALSSGTTNPESPFLGLVRSHNTTQASMGAIIGLCAVADTATELGYHDAYTGSTLQESTSFTPSMLIGTVNVSPLTMASIYAVYASNGVQCDPIAMTKVTDKSGNDIDVPSANCHQAVDPEIIQTLAYTLNQGVVRSDGAGGSAQLDNGRKTFAKTGTNGNTYVTTGGFIPNEIATFVLVGDAQGSTAIENISINGVYNSYWDGSTIAAPAWRRFMNAYAERKQLAIDNDYGQASSKYTATSSTVTSIQGTTQSSTTNRSNNSNSNSTTTNSTDGTTDDQDD</sequence>
<dbReference type="InterPro" id="IPR001264">
    <property type="entry name" value="Glyco_trans_51"/>
</dbReference>
<evidence type="ECO:0000256" key="1">
    <source>
        <dbReference type="ARBA" id="ARBA00007090"/>
    </source>
</evidence>
<dbReference type="InterPro" id="IPR050396">
    <property type="entry name" value="Glycosyltr_51/Transpeptidase"/>
</dbReference>
<dbReference type="GO" id="GO:0030288">
    <property type="term" value="C:outer membrane-bounded periplasmic space"/>
    <property type="evidence" value="ECO:0007669"/>
    <property type="project" value="TreeGrafter"/>
</dbReference>
<dbReference type="GO" id="GO:0008955">
    <property type="term" value="F:peptidoglycan glycosyltransferase activity"/>
    <property type="evidence" value="ECO:0007669"/>
    <property type="project" value="UniProtKB-EC"/>
</dbReference>
<keyword evidence="5" id="KW-0328">Glycosyltransferase</keyword>
<dbReference type="GO" id="GO:0008360">
    <property type="term" value="P:regulation of cell shape"/>
    <property type="evidence" value="ECO:0007669"/>
    <property type="project" value="UniProtKB-KW"/>
</dbReference>
<dbReference type="FunFam" id="1.10.3810.10:FF:000001">
    <property type="entry name" value="Penicillin-binding protein 1A"/>
    <property type="match status" value="1"/>
</dbReference>
<keyword evidence="18" id="KW-1185">Reference proteome</keyword>
<dbReference type="InterPro" id="IPR001460">
    <property type="entry name" value="PCN-bd_Tpept"/>
</dbReference>
<dbReference type="Pfam" id="PF00912">
    <property type="entry name" value="Transgly"/>
    <property type="match status" value="1"/>
</dbReference>
<protein>
    <submittedName>
        <fullName evidence="17">Transglycosylase domain-containing protein</fullName>
    </submittedName>
</protein>
<gene>
    <name evidence="17" type="ORF">BE0216_09945</name>
</gene>
<comment type="catalytic activity">
    <reaction evidence="13">
        <text>[GlcNAc-(1-&gt;4)-Mur2Ac(oyl-L-Ala-gamma-D-Glu-L-Lys-D-Ala-D-Ala)](n)-di-trans,octa-cis-undecaprenyl diphosphate + beta-D-GlcNAc-(1-&gt;4)-Mur2Ac(oyl-L-Ala-gamma-D-Glu-L-Lys-D-Ala-D-Ala)-di-trans,octa-cis-undecaprenyl diphosphate = [GlcNAc-(1-&gt;4)-Mur2Ac(oyl-L-Ala-gamma-D-Glu-L-Lys-D-Ala-D-Ala)](n+1)-di-trans,octa-cis-undecaprenyl diphosphate + di-trans,octa-cis-undecaprenyl diphosphate + H(+)</text>
        <dbReference type="Rhea" id="RHEA:23708"/>
        <dbReference type="Rhea" id="RHEA-COMP:9602"/>
        <dbReference type="Rhea" id="RHEA-COMP:9603"/>
        <dbReference type="ChEBI" id="CHEBI:15378"/>
        <dbReference type="ChEBI" id="CHEBI:58405"/>
        <dbReference type="ChEBI" id="CHEBI:60033"/>
        <dbReference type="ChEBI" id="CHEBI:78435"/>
        <dbReference type="EC" id="2.4.99.28"/>
    </reaction>
</comment>
<dbReference type="PANTHER" id="PTHR32282:SF33">
    <property type="entry name" value="PEPTIDOGLYCAN GLYCOSYLTRANSFERASE"/>
    <property type="match status" value="1"/>
</dbReference>
<comment type="similarity">
    <text evidence="1">In the C-terminal section; belongs to the transpeptidase family.</text>
</comment>
<evidence type="ECO:0000256" key="5">
    <source>
        <dbReference type="ARBA" id="ARBA00022676"/>
    </source>
</evidence>
<dbReference type="GO" id="GO:0009252">
    <property type="term" value="P:peptidoglycan biosynthetic process"/>
    <property type="evidence" value="ECO:0007669"/>
    <property type="project" value="UniProtKB-KW"/>
</dbReference>
<keyword evidence="10" id="KW-0511">Multifunctional enzyme</keyword>
<keyword evidence="8" id="KW-0133">Cell shape</keyword>
<dbReference type="InterPro" id="IPR036950">
    <property type="entry name" value="PBP_transglycosylase"/>
</dbReference>
<feature type="region of interest" description="Disordered" evidence="14">
    <location>
        <begin position="711"/>
        <end position="755"/>
    </location>
</feature>
<evidence type="ECO:0000256" key="12">
    <source>
        <dbReference type="ARBA" id="ARBA00034000"/>
    </source>
</evidence>
<dbReference type="EMBL" id="CP062938">
    <property type="protein sequence ID" value="QOL32723.1"/>
    <property type="molecule type" value="Genomic_DNA"/>
</dbReference>
<comment type="catalytic activity">
    <reaction evidence="12">
        <text>Preferential cleavage: (Ac)2-L-Lys-D-Ala-|-D-Ala. Also transpeptidation of peptidyl-alanyl moieties that are N-acyl substituents of D-alanine.</text>
        <dbReference type="EC" id="3.4.16.4"/>
    </reaction>
</comment>
<dbReference type="KEGG" id="beu:BE0216_09945"/>
<keyword evidence="11" id="KW-0961">Cell wall biogenesis/degradation</keyword>
<dbReference type="AlphaFoldDB" id="A0A7L9SQV5"/>
<dbReference type="Proteomes" id="UP000593943">
    <property type="component" value="Chromosome"/>
</dbReference>
<evidence type="ECO:0000256" key="6">
    <source>
        <dbReference type="ARBA" id="ARBA00022679"/>
    </source>
</evidence>
<evidence type="ECO:0000313" key="18">
    <source>
        <dbReference type="Proteomes" id="UP000593943"/>
    </source>
</evidence>
<dbReference type="Gene3D" id="3.40.710.10">
    <property type="entry name" value="DD-peptidase/beta-lactamase superfamily"/>
    <property type="match status" value="1"/>
</dbReference>
<evidence type="ECO:0000256" key="14">
    <source>
        <dbReference type="SAM" id="MobiDB-lite"/>
    </source>
</evidence>
<name>A0A7L9SQV5_9BIFI</name>
<dbReference type="PANTHER" id="PTHR32282">
    <property type="entry name" value="BINDING PROTEIN TRANSPEPTIDASE, PUTATIVE-RELATED"/>
    <property type="match status" value="1"/>
</dbReference>
<keyword evidence="3" id="KW-0121">Carboxypeptidase</keyword>
<evidence type="ECO:0000259" key="15">
    <source>
        <dbReference type="Pfam" id="PF00905"/>
    </source>
</evidence>
<organism evidence="17 18">
    <name type="scientific">Bifidobacterium eulemuris</name>
    <dbReference type="NCBI Taxonomy" id="1765219"/>
    <lineage>
        <taxon>Bacteria</taxon>
        <taxon>Bacillati</taxon>
        <taxon>Actinomycetota</taxon>
        <taxon>Actinomycetes</taxon>
        <taxon>Bifidobacteriales</taxon>
        <taxon>Bifidobacteriaceae</taxon>
        <taxon>Bifidobacterium</taxon>
    </lineage>
</organism>
<evidence type="ECO:0000256" key="2">
    <source>
        <dbReference type="ARBA" id="ARBA00007739"/>
    </source>
</evidence>
<comment type="similarity">
    <text evidence="2">In the N-terminal section; belongs to the glycosyltransferase 51 family.</text>
</comment>
<evidence type="ECO:0000259" key="16">
    <source>
        <dbReference type="Pfam" id="PF00912"/>
    </source>
</evidence>
<keyword evidence="4" id="KW-0645">Protease</keyword>
<evidence type="ECO:0000256" key="9">
    <source>
        <dbReference type="ARBA" id="ARBA00022984"/>
    </source>
</evidence>